<evidence type="ECO:0000259" key="2">
    <source>
        <dbReference type="SMART" id="SM00646"/>
    </source>
</evidence>
<dbReference type="EMBL" id="JACXZA010000001">
    <property type="protein sequence ID" value="MBD3918473.1"/>
    <property type="molecule type" value="Genomic_DNA"/>
</dbReference>
<evidence type="ECO:0000313" key="4">
    <source>
        <dbReference type="Proteomes" id="UP000609346"/>
    </source>
</evidence>
<dbReference type="SUPFAM" id="SSF53187">
    <property type="entry name" value="Zn-dependent exopeptidases"/>
    <property type="match status" value="1"/>
</dbReference>
<sequence>MPTGVDSTARNSILGTSVRTKEELVQFVKKVNPAFKEEIAAVFLSVGAKYGVRGDVAFAQAIHETNWFRFGGDVKPEQNNYAGIGATGGVAGNSFPTVTAGVTAQIQHLYAYASNNPVPTGETVIDTRFGLVKRGSAKNWEDLAGVWAVPGFDKTKYGSLAVAMQAGDSYGQNIMKLYASIPSITTPVAAGPIVVLDAGHGGTDPGAQGFGIVEKDKALAIALKVRDRLVKKYVVDVKMTRDTDIFIPLQERADMANNWKADYFVALHHNAAGGRGFESYVYTGTRLKESGKKQVVVHAAIMDYLSTVGVNDRGKKEANFAVIRETKMPAILIENLFVDNAIDAALLNNPTVIDKLCDAIALGIGQAMQLAEVPETPVPVEPEVPTPTTPVPDVTADYPAGTPQWRIDAVEWLYTQGLLTDKSWKMKLNDPLPLWAEATMLKRLFEKLSDK</sequence>
<dbReference type="Pfam" id="PF01520">
    <property type="entry name" value="Amidase_3"/>
    <property type="match status" value="1"/>
</dbReference>
<reference evidence="3 4" key="1">
    <citation type="submission" date="2020-09" db="EMBL/GenBank/DDBJ databases">
        <title>Paenibacillus sp. strain PR3 16S rRNA gene Genome sequencing and assembly.</title>
        <authorList>
            <person name="Kim J."/>
        </authorList>
    </citation>
    <scope>NUCLEOTIDE SEQUENCE [LARGE SCALE GENOMIC DNA]</scope>
    <source>
        <strain evidence="3 4">PR3</strain>
    </source>
</reference>
<dbReference type="Pfam" id="PF01832">
    <property type="entry name" value="Glucosaminidase"/>
    <property type="match status" value="1"/>
</dbReference>
<name>A0ABR8MR52_9BACL</name>
<feature type="domain" description="MurNAc-LAA" evidence="2">
    <location>
        <begin position="253"/>
        <end position="365"/>
    </location>
</feature>
<dbReference type="InterPro" id="IPR050695">
    <property type="entry name" value="N-acetylmuramoyl_amidase_3"/>
</dbReference>
<dbReference type="Gene3D" id="1.10.530.10">
    <property type="match status" value="1"/>
</dbReference>
<dbReference type="RefSeq" id="WP_191202664.1">
    <property type="nucleotide sequence ID" value="NZ_JACXZA010000001.1"/>
</dbReference>
<keyword evidence="1" id="KW-0378">Hydrolase</keyword>
<dbReference type="InterPro" id="IPR002508">
    <property type="entry name" value="MurNAc-LAA_cat"/>
</dbReference>
<gene>
    <name evidence="3" type="ORF">H8B09_06880</name>
</gene>
<organism evidence="3 4">
    <name type="scientific">Paenibacillus terricola</name>
    <dbReference type="NCBI Taxonomy" id="2763503"/>
    <lineage>
        <taxon>Bacteria</taxon>
        <taxon>Bacillati</taxon>
        <taxon>Bacillota</taxon>
        <taxon>Bacilli</taxon>
        <taxon>Bacillales</taxon>
        <taxon>Paenibacillaceae</taxon>
        <taxon>Paenibacillus</taxon>
    </lineage>
</organism>
<comment type="caution">
    <text evidence="3">The sequence shown here is derived from an EMBL/GenBank/DDBJ whole genome shotgun (WGS) entry which is preliminary data.</text>
</comment>
<evidence type="ECO:0000313" key="3">
    <source>
        <dbReference type="EMBL" id="MBD3918473.1"/>
    </source>
</evidence>
<dbReference type="Proteomes" id="UP000609346">
    <property type="component" value="Unassembled WGS sequence"/>
</dbReference>
<dbReference type="InterPro" id="IPR002901">
    <property type="entry name" value="MGlyc_endo_b_GlcNAc-like_dom"/>
</dbReference>
<keyword evidence="4" id="KW-1185">Reference proteome</keyword>
<evidence type="ECO:0000256" key="1">
    <source>
        <dbReference type="ARBA" id="ARBA00022801"/>
    </source>
</evidence>
<protein>
    <submittedName>
        <fullName evidence="3">N-acetylmuramoyl-L-alanine amidase</fullName>
    </submittedName>
</protein>
<dbReference type="PANTHER" id="PTHR30404:SF0">
    <property type="entry name" value="N-ACETYLMURAMOYL-L-ALANINE AMIDASE AMIC"/>
    <property type="match status" value="1"/>
</dbReference>
<dbReference type="PANTHER" id="PTHR30404">
    <property type="entry name" value="N-ACETYLMURAMOYL-L-ALANINE AMIDASE"/>
    <property type="match status" value="1"/>
</dbReference>
<proteinExistence type="predicted"/>
<dbReference type="Gene3D" id="3.40.630.40">
    <property type="entry name" value="Zn-dependent exopeptidases"/>
    <property type="match status" value="1"/>
</dbReference>
<dbReference type="SMART" id="SM00646">
    <property type="entry name" value="Ami_3"/>
    <property type="match status" value="1"/>
</dbReference>
<accession>A0ABR8MR52</accession>
<dbReference type="CDD" id="cd02696">
    <property type="entry name" value="MurNAc-LAA"/>
    <property type="match status" value="1"/>
</dbReference>